<evidence type="ECO:0000256" key="4">
    <source>
        <dbReference type="ARBA" id="ARBA00022840"/>
    </source>
</evidence>
<dbReference type="OrthoDB" id="4062651at2759"/>
<dbReference type="PROSITE" id="PS50011">
    <property type="entry name" value="PROTEIN_KINASE_DOM"/>
    <property type="match status" value="1"/>
</dbReference>
<dbReference type="PANTHER" id="PTHR44329">
    <property type="entry name" value="SERINE/THREONINE-PROTEIN KINASE TNNI3K-RELATED"/>
    <property type="match status" value="1"/>
</dbReference>
<evidence type="ECO:0000313" key="7">
    <source>
        <dbReference type="EMBL" id="KAF9065770.1"/>
    </source>
</evidence>
<proteinExistence type="predicted"/>
<dbReference type="EMBL" id="JADNRY010000098">
    <property type="protein sequence ID" value="KAF9065770.1"/>
    <property type="molecule type" value="Genomic_DNA"/>
</dbReference>
<dbReference type="GO" id="GO:0004674">
    <property type="term" value="F:protein serine/threonine kinase activity"/>
    <property type="evidence" value="ECO:0007669"/>
    <property type="project" value="TreeGrafter"/>
</dbReference>
<dbReference type="PANTHER" id="PTHR44329:SF288">
    <property type="entry name" value="MITOGEN-ACTIVATED PROTEIN KINASE KINASE KINASE 20"/>
    <property type="match status" value="1"/>
</dbReference>
<dbReference type="Proteomes" id="UP000772434">
    <property type="component" value="Unassembled WGS sequence"/>
</dbReference>
<dbReference type="SMART" id="SM00220">
    <property type="entry name" value="S_TKc"/>
    <property type="match status" value="1"/>
</dbReference>
<keyword evidence="1" id="KW-0808">Transferase</keyword>
<dbReference type="GO" id="GO:0005524">
    <property type="term" value="F:ATP binding"/>
    <property type="evidence" value="ECO:0007669"/>
    <property type="project" value="UniProtKB-KW"/>
</dbReference>
<dbReference type="PROSITE" id="PS00108">
    <property type="entry name" value="PROTEIN_KINASE_ST"/>
    <property type="match status" value="1"/>
</dbReference>
<evidence type="ECO:0000256" key="3">
    <source>
        <dbReference type="ARBA" id="ARBA00022777"/>
    </source>
</evidence>
<feature type="domain" description="Protein kinase" evidence="6">
    <location>
        <begin position="47"/>
        <end position="391"/>
    </location>
</feature>
<dbReference type="Pfam" id="PF00069">
    <property type="entry name" value="Pkinase"/>
    <property type="match status" value="1"/>
</dbReference>
<dbReference type="InterPro" id="IPR008271">
    <property type="entry name" value="Ser/Thr_kinase_AS"/>
</dbReference>
<comment type="caution">
    <text evidence="7">The sequence shown here is derived from an EMBL/GenBank/DDBJ whole genome shotgun (WGS) entry which is preliminary data.</text>
</comment>
<accession>A0A9P5PPH9</accession>
<dbReference type="InterPro" id="IPR000719">
    <property type="entry name" value="Prot_kinase_dom"/>
</dbReference>
<keyword evidence="2" id="KW-0547">Nucleotide-binding</keyword>
<keyword evidence="3 7" id="KW-0418">Kinase</keyword>
<sequence>MEGAYLVSTFASETGTSIILPLLHVNEDYKAKVAYMWKEQTRVYYKFNIYDLSGYSRDAPIFLSILYNFSDRNVSFDPEYAQTIIKAAKAKQALNSKRGDKRLHEENDAGDRSRKRKKKDGEGQLDNGRAATSEAGKSSLIRLGKLVYRKGNIVTKEVQGLDLQWGFRQCSPPALIVLADACNAIQNHSFYDKVNELDEAFLSHMLPISQGLARGLNFLHTTLSVAHRDIKPRNLLLVPGSFTLVITDFDVAVKNQVQVRGMVGTIGYMAPVLYSCFACFPYELSNSIEVESKGPYNPFLADRFSCGKVFEYIWLYSVFFPSRLHPTGLRQLKDFSQLLQDNNPLARPELSEWLPKESREVRSLDLPQAVSPTSTSNTGYQTILQELQARP</sequence>
<dbReference type="Gene3D" id="1.10.510.10">
    <property type="entry name" value="Transferase(Phosphotransferase) domain 1"/>
    <property type="match status" value="1"/>
</dbReference>
<feature type="region of interest" description="Disordered" evidence="5">
    <location>
        <begin position="95"/>
        <end position="133"/>
    </location>
</feature>
<dbReference type="SUPFAM" id="SSF56112">
    <property type="entry name" value="Protein kinase-like (PK-like)"/>
    <property type="match status" value="1"/>
</dbReference>
<keyword evidence="4" id="KW-0067">ATP-binding</keyword>
<feature type="compositionally biased region" description="Basic and acidic residues" evidence="5">
    <location>
        <begin position="102"/>
        <end position="112"/>
    </location>
</feature>
<evidence type="ECO:0000313" key="8">
    <source>
        <dbReference type="Proteomes" id="UP000772434"/>
    </source>
</evidence>
<dbReference type="InterPro" id="IPR051681">
    <property type="entry name" value="Ser/Thr_Kinases-Pseudokinases"/>
</dbReference>
<keyword evidence="8" id="KW-1185">Reference proteome</keyword>
<evidence type="ECO:0000256" key="1">
    <source>
        <dbReference type="ARBA" id="ARBA00022679"/>
    </source>
</evidence>
<evidence type="ECO:0000256" key="5">
    <source>
        <dbReference type="SAM" id="MobiDB-lite"/>
    </source>
</evidence>
<dbReference type="InterPro" id="IPR011009">
    <property type="entry name" value="Kinase-like_dom_sf"/>
</dbReference>
<evidence type="ECO:0000259" key="6">
    <source>
        <dbReference type="PROSITE" id="PS50011"/>
    </source>
</evidence>
<protein>
    <submittedName>
        <fullName evidence="7">Kinase-like domain-containing protein</fullName>
    </submittedName>
</protein>
<reference evidence="7" key="1">
    <citation type="submission" date="2020-11" db="EMBL/GenBank/DDBJ databases">
        <authorList>
            <consortium name="DOE Joint Genome Institute"/>
            <person name="Ahrendt S."/>
            <person name="Riley R."/>
            <person name="Andreopoulos W."/>
            <person name="Labutti K."/>
            <person name="Pangilinan J."/>
            <person name="Ruiz-Duenas F.J."/>
            <person name="Barrasa J.M."/>
            <person name="Sanchez-Garcia M."/>
            <person name="Camarero S."/>
            <person name="Miyauchi S."/>
            <person name="Serrano A."/>
            <person name="Linde D."/>
            <person name="Babiker R."/>
            <person name="Drula E."/>
            <person name="Ayuso-Fernandez I."/>
            <person name="Pacheco R."/>
            <person name="Padilla G."/>
            <person name="Ferreira P."/>
            <person name="Barriuso J."/>
            <person name="Kellner H."/>
            <person name="Castanera R."/>
            <person name="Alfaro M."/>
            <person name="Ramirez L."/>
            <person name="Pisabarro A.G."/>
            <person name="Kuo A."/>
            <person name="Tritt A."/>
            <person name="Lipzen A."/>
            <person name="He G."/>
            <person name="Yan M."/>
            <person name="Ng V."/>
            <person name="Cullen D."/>
            <person name="Martin F."/>
            <person name="Rosso M.-N."/>
            <person name="Henrissat B."/>
            <person name="Hibbett D."/>
            <person name="Martinez A.T."/>
            <person name="Grigoriev I.V."/>
        </authorList>
    </citation>
    <scope>NUCLEOTIDE SEQUENCE</scope>
    <source>
        <strain evidence="7">AH 40177</strain>
    </source>
</reference>
<name>A0A9P5PPH9_9AGAR</name>
<gene>
    <name evidence="7" type="ORF">BDP27DRAFT_1424516</name>
</gene>
<dbReference type="AlphaFoldDB" id="A0A9P5PPH9"/>
<organism evidence="7 8">
    <name type="scientific">Rhodocollybia butyracea</name>
    <dbReference type="NCBI Taxonomy" id="206335"/>
    <lineage>
        <taxon>Eukaryota</taxon>
        <taxon>Fungi</taxon>
        <taxon>Dikarya</taxon>
        <taxon>Basidiomycota</taxon>
        <taxon>Agaricomycotina</taxon>
        <taxon>Agaricomycetes</taxon>
        <taxon>Agaricomycetidae</taxon>
        <taxon>Agaricales</taxon>
        <taxon>Marasmiineae</taxon>
        <taxon>Omphalotaceae</taxon>
        <taxon>Rhodocollybia</taxon>
    </lineage>
</organism>
<evidence type="ECO:0000256" key="2">
    <source>
        <dbReference type="ARBA" id="ARBA00022741"/>
    </source>
</evidence>